<reference evidence="11 12" key="1">
    <citation type="submission" date="2019-03" db="EMBL/GenBank/DDBJ databases">
        <title>Draft genome of Gammaproteobacteria bacterium LSUCC0057, a member of the SAR92 clade.</title>
        <authorList>
            <person name="Lanclos V.C."/>
            <person name="Doiron C."/>
            <person name="Henson M.W."/>
            <person name="Thrash J.C."/>
        </authorList>
    </citation>
    <scope>NUCLEOTIDE SEQUENCE [LARGE SCALE GENOMIC DNA]</scope>
    <source>
        <strain evidence="11 12">LSUCC0057</strain>
    </source>
</reference>
<evidence type="ECO:0000256" key="9">
    <source>
        <dbReference type="ARBA" id="ARBA00031636"/>
    </source>
</evidence>
<dbReference type="InterPro" id="IPR050222">
    <property type="entry name" value="MATE_MdtK"/>
</dbReference>
<feature type="transmembrane region" description="Helical" evidence="10">
    <location>
        <begin position="21"/>
        <end position="43"/>
    </location>
</feature>
<protein>
    <recommendedName>
        <fullName evidence="9">Multidrug-efflux transporter</fullName>
    </recommendedName>
</protein>
<keyword evidence="6 10" id="KW-1133">Transmembrane helix</keyword>
<proteinExistence type="predicted"/>
<evidence type="ECO:0000313" key="12">
    <source>
        <dbReference type="Proteomes" id="UP000298133"/>
    </source>
</evidence>
<dbReference type="AlphaFoldDB" id="A0A4Y8UFW2"/>
<feature type="transmembrane region" description="Helical" evidence="10">
    <location>
        <begin position="422"/>
        <end position="443"/>
    </location>
</feature>
<dbReference type="GO" id="GO:0015297">
    <property type="term" value="F:antiporter activity"/>
    <property type="evidence" value="ECO:0007669"/>
    <property type="project" value="UniProtKB-KW"/>
</dbReference>
<keyword evidence="8 10" id="KW-0472">Membrane</keyword>
<comment type="subcellular location">
    <subcellularLocation>
        <location evidence="1">Cell inner membrane</location>
        <topology evidence="1">Multi-pass membrane protein</topology>
    </subcellularLocation>
</comment>
<keyword evidence="4" id="KW-1003">Cell membrane</keyword>
<dbReference type="GO" id="GO:0005886">
    <property type="term" value="C:plasma membrane"/>
    <property type="evidence" value="ECO:0007669"/>
    <property type="project" value="UniProtKB-SubCell"/>
</dbReference>
<evidence type="ECO:0000256" key="7">
    <source>
        <dbReference type="ARBA" id="ARBA00023065"/>
    </source>
</evidence>
<feature type="transmembrane region" description="Helical" evidence="10">
    <location>
        <begin position="358"/>
        <end position="380"/>
    </location>
</feature>
<accession>A0A4Y8UFW2</accession>
<feature type="transmembrane region" description="Helical" evidence="10">
    <location>
        <begin position="98"/>
        <end position="121"/>
    </location>
</feature>
<feature type="transmembrane region" description="Helical" evidence="10">
    <location>
        <begin position="133"/>
        <end position="153"/>
    </location>
</feature>
<dbReference type="InterPro" id="IPR048279">
    <property type="entry name" value="MdtK-like"/>
</dbReference>
<dbReference type="Proteomes" id="UP000298133">
    <property type="component" value="Unassembled WGS sequence"/>
</dbReference>
<keyword evidence="7" id="KW-0406">Ion transport</keyword>
<dbReference type="Pfam" id="PF01554">
    <property type="entry name" value="MatE"/>
    <property type="match status" value="2"/>
</dbReference>
<feature type="transmembrane region" description="Helical" evidence="10">
    <location>
        <begin position="198"/>
        <end position="218"/>
    </location>
</feature>
<name>A0A4Y8UFW2_9GAMM</name>
<evidence type="ECO:0000256" key="3">
    <source>
        <dbReference type="ARBA" id="ARBA00022449"/>
    </source>
</evidence>
<evidence type="ECO:0000256" key="1">
    <source>
        <dbReference type="ARBA" id="ARBA00004429"/>
    </source>
</evidence>
<evidence type="ECO:0000256" key="4">
    <source>
        <dbReference type="ARBA" id="ARBA00022475"/>
    </source>
</evidence>
<gene>
    <name evidence="11" type="ORF">E3W66_05490</name>
</gene>
<comment type="caution">
    <text evidence="11">The sequence shown here is derived from an EMBL/GenBank/DDBJ whole genome shotgun (WGS) entry which is preliminary data.</text>
</comment>
<evidence type="ECO:0000256" key="8">
    <source>
        <dbReference type="ARBA" id="ARBA00023136"/>
    </source>
</evidence>
<dbReference type="CDD" id="cd13131">
    <property type="entry name" value="MATE_NorM_like"/>
    <property type="match status" value="1"/>
</dbReference>
<evidence type="ECO:0000256" key="6">
    <source>
        <dbReference type="ARBA" id="ARBA00022989"/>
    </source>
</evidence>
<dbReference type="PIRSF" id="PIRSF006603">
    <property type="entry name" value="DinF"/>
    <property type="match status" value="1"/>
</dbReference>
<dbReference type="PANTHER" id="PTHR43298:SF2">
    <property type="entry name" value="FMN_FAD EXPORTER YEEO-RELATED"/>
    <property type="match status" value="1"/>
</dbReference>
<keyword evidence="3" id="KW-0050">Antiport</keyword>
<feature type="transmembrane region" description="Helical" evidence="10">
    <location>
        <begin position="392"/>
        <end position="410"/>
    </location>
</feature>
<dbReference type="GO" id="GO:0042910">
    <property type="term" value="F:xenobiotic transmembrane transporter activity"/>
    <property type="evidence" value="ECO:0007669"/>
    <property type="project" value="InterPro"/>
</dbReference>
<dbReference type="GO" id="GO:0006811">
    <property type="term" value="P:monoatomic ion transport"/>
    <property type="evidence" value="ECO:0007669"/>
    <property type="project" value="UniProtKB-KW"/>
</dbReference>
<dbReference type="PANTHER" id="PTHR43298">
    <property type="entry name" value="MULTIDRUG RESISTANCE PROTEIN NORM-RELATED"/>
    <property type="match status" value="1"/>
</dbReference>
<keyword evidence="5 10" id="KW-0812">Transmembrane</keyword>
<sequence>MIADDASLRSFRRSSADLLRLAAPIAAGQIAVIGMTVTDIYMVGQVSTDALAAVQLGGSLWSIAVFIILGIMTGNSPIIGHLYGAAQNQQVRHQFQQVLWISLPLGLLASATVGAGIWLLPRLDITSEVAAQTQAYLTPFLLTAVMLSTFFALRTTFEGLGDPRPVMVFNFIAFGLNIPLNYLFIHGGLGVPALGGPGAGWGTLVVMVFLFTAMLAYAKFSAKLRYLALYRDFAAPCWATIRDTLKLGIPIALYITVEYSFFSLIPLFIAHLGAAVVGAHAIALNVDSLAFMVPLGLSHALSIKVAHALGAGQPKRARQIAITGFKLVWMLAATISLAKLALHEEIPRWFSDDRATQAIAANLFLFAALLGAIDCLQIAASGALRGYKDTRIPLLMQIIAFWVIAFPISYTLGLTDLWGGAIGVYGFWVGMIVAVVIASVLLLSRWNLLSKRFIASAQ</sequence>
<dbReference type="OrthoDB" id="9780160at2"/>
<organism evidence="11 12">
    <name type="scientific">Gammaproteobacteria bacterium LSUCC0057</name>
    <dbReference type="NCBI Taxonomy" id="2559237"/>
    <lineage>
        <taxon>Bacteria</taxon>
        <taxon>Pseudomonadati</taxon>
        <taxon>Pseudomonadota</taxon>
        <taxon>Gammaproteobacteria</taxon>
        <taxon>Cellvibrionales</taxon>
        <taxon>Porticoccaceae</taxon>
        <taxon>SAR92 clade</taxon>
    </lineage>
</organism>
<evidence type="ECO:0000256" key="5">
    <source>
        <dbReference type="ARBA" id="ARBA00022692"/>
    </source>
</evidence>
<evidence type="ECO:0000313" key="11">
    <source>
        <dbReference type="EMBL" id="TFH67705.1"/>
    </source>
</evidence>
<feature type="transmembrane region" description="Helical" evidence="10">
    <location>
        <begin position="63"/>
        <end position="86"/>
    </location>
</feature>
<keyword evidence="2" id="KW-0813">Transport</keyword>
<feature type="transmembrane region" description="Helical" evidence="10">
    <location>
        <begin position="289"/>
        <end position="308"/>
    </location>
</feature>
<evidence type="ECO:0000256" key="2">
    <source>
        <dbReference type="ARBA" id="ARBA00022448"/>
    </source>
</evidence>
<dbReference type="NCBIfam" id="TIGR00797">
    <property type="entry name" value="matE"/>
    <property type="match status" value="1"/>
</dbReference>
<dbReference type="InterPro" id="IPR002528">
    <property type="entry name" value="MATE_fam"/>
</dbReference>
<feature type="transmembrane region" description="Helical" evidence="10">
    <location>
        <begin position="165"/>
        <end position="186"/>
    </location>
</feature>
<feature type="transmembrane region" description="Helical" evidence="10">
    <location>
        <begin position="320"/>
        <end position="338"/>
    </location>
</feature>
<evidence type="ECO:0000256" key="10">
    <source>
        <dbReference type="SAM" id="Phobius"/>
    </source>
</evidence>
<keyword evidence="12" id="KW-1185">Reference proteome</keyword>
<dbReference type="EMBL" id="SPIA01000002">
    <property type="protein sequence ID" value="TFH67705.1"/>
    <property type="molecule type" value="Genomic_DNA"/>
</dbReference>